<feature type="domain" description="ACB" evidence="4">
    <location>
        <begin position="53"/>
        <end position="143"/>
    </location>
</feature>
<dbReference type="PROSITE" id="PS50866">
    <property type="entry name" value="GOLD"/>
    <property type="match status" value="1"/>
</dbReference>
<sequence length="422" mass="48875">MAEEVAVPEKNDQIQDKNAENTPNSTNDMSIIVNTSAVSEEKTDGDFKYGFTLPDLYKIGLEFYKKEKDTLTLSYGDKIQLVALWKQVSCGRYSDSKLPDIGYFDVIGNDRRKAWEALADTAPDVAKERFCEILEKNTQTFVPFVEARKRLIEAEIERKRKEEEERLRREEEERRRKEEADRIRKEEEERIRLALEAERLRIKEEEEKKRVEQENANKIEQQTPSETTKLAPTLVNGDSNGRNIAPASLWTRPKLQEFINHVKRDASSVIVVGRGETVTIRVPTHENGSCLFWEFATESYDVGFGVFFEWSKKQQSSTQKDFSIKSNESDNDDATKTATNNEDKSSVEVNNDPTIISENERNIEIKNSDQDEILPVLRRNSQEEVIVGSHMYPGQGVYLLKFDNSYSLLRSKTLYYRVYYTK</sequence>
<dbReference type="InterPro" id="IPR014352">
    <property type="entry name" value="FERM/acyl-CoA-bd_prot_sf"/>
</dbReference>
<keyword evidence="6" id="KW-1185">Reference proteome</keyword>
<proteinExistence type="predicted"/>
<dbReference type="AlphaFoldDB" id="A0A7M5WUQ6"/>
<evidence type="ECO:0008006" key="7">
    <source>
        <dbReference type="Google" id="ProtNLM"/>
    </source>
</evidence>
<dbReference type="PANTHER" id="PTHR22973:SF12">
    <property type="entry name" value="LD35087P"/>
    <property type="match status" value="1"/>
</dbReference>
<evidence type="ECO:0000256" key="2">
    <source>
        <dbReference type="SAM" id="MobiDB-lite"/>
    </source>
</evidence>
<dbReference type="GO" id="GO:0000139">
    <property type="term" value="C:Golgi membrane"/>
    <property type="evidence" value="ECO:0007669"/>
    <property type="project" value="TreeGrafter"/>
</dbReference>
<dbReference type="Pfam" id="PF13897">
    <property type="entry name" value="GOLD_2"/>
    <property type="match status" value="1"/>
</dbReference>
<evidence type="ECO:0000259" key="3">
    <source>
        <dbReference type="PROSITE" id="PS50866"/>
    </source>
</evidence>
<feature type="compositionally biased region" description="Basic and acidic residues" evidence="2">
    <location>
        <begin position="7"/>
        <end position="19"/>
    </location>
</feature>
<dbReference type="Gene3D" id="1.20.80.10">
    <property type="match status" value="1"/>
</dbReference>
<evidence type="ECO:0000313" key="5">
    <source>
        <dbReference type="EnsemblMetazoa" id="CLYHEMP013229.1"/>
    </source>
</evidence>
<dbReference type="SUPFAM" id="SSF101576">
    <property type="entry name" value="Supernatant protein factor (SPF), C-terminal domain"/>
    <property type="match status" value="1"/>
</dbReference>
<dbReference type="GO" id="GO:0000062">
    <property type="term" value="F:fatty-acyl-CoA binding"/>
    <property type="evidence" value="ECO:0007669"/>
    <property type="project" value="InterPro"/>
</dbReference>
<evidence type="ECO:0000259" key="4">
    <source>
        <dbReference type="PROSITE" id="PS51228"/>
    </source>
</evidence>
<feature type="domain" description="GOLD" evidence="3">
    <location>
        <begin position="252"/>
        <end position="420"/>
    </location>
</feature>
<dbReference type="InterPro" id="IPR036598">
    <property type="entry name" value="GOLD_dom_sf"/>
</dbReference>
<protein>
    <recommendedName>
        <fullName evidence="7">Golgi resident protein GCP60</fullName>
    </recommendedName>
</protein>
<dbReference type="Gene3D" id="2.60.120.680">
    <property type="entry name" value="GOLD domain"/>
    <property type="match status" value="1"/>
</dbReference>
<dbReference type="RefSeq" id="XP_066916922.1">
    <property type="nucleotide sequence ID" value="XM_067060821.1"/>
</dbReference>
<dbReference type="Pfam" id="PF00887">
    <property type="entry name" value="ACBP"/>
    <property type="match status" value="1"/>
</dbReference>
<name>A0A7M5WUQ6_9CNID</name>
<organism evidence="5 6">
    <name type="scientific">Clytia hemisphaerica</name>
    <dbReference type="NCBI Taxonomy" id="252671"/>
    <lineage>
        <taxon>Eukaryota</taxon>
        <taxon>Metazoa</taxon>
        <taxon>Cnidaria</taxon>
        <taxon>Hydrozoa</taxon>
        <taxon>Hydroidolina</taxon>
        <taxon>Leptothecata</taxon>
        <taxon>Obeliida</taxon>
        <taxon>Clytiidae</taxon>
        <taxon>Clytia</taxon>
    </lineage>
</organism>
<evidence type="ECO:0000256" key="1">
    <source>
        <dbReference type="ARBA" id="ARBA00022990"/>
    </source>
</evidence>
<dbReference type="SUPFAM" id="SSF47027">
    <property type="entry name" value="Acyl-CoA binding protein"/>
    <property type="match status" value="1"/>
</dbReference>
<feature type="region of interest" description="Disordered" evidence="2">
    <location>
        <begin position="162"/>
        <end position="183"/>
    </location>
</feature>
<feature type="compositionally biased region" description="Polar residues" evidence="2">
    <location>
        <begin position="20"/>
        <end position="30"/>
    </location>
</feature>
<dbReference type="OrthoDB" id="6020879at2759"/>
<dbReference type="GeneID" id="136804080"/>
<dbReference type="InterPro" id="IPR052269">
    <property type="entry name" value="Golgi-PI4KB_interaction"/>
</dbReference>
<dbReference type="PROSITE" id="PS51228">
    <property type="entry name" value="ACB_2"/>
    <property type="match status" value="1"/>
</dbReference>
<feature type="region of interest" description="Disordered" evidence="2">
    <location>
        <begin position="1"/>
        <end position="30"/>
    </location>
</feature>
<dbReference type="Proteomes" id="UP000594262">
    <property type="component" value="Unplaced"/>
</dbReference>
<dbReference type="InterPro" id="IPR009038">
    <property type="entry name" value="GOLD_dom"/>
</dbReference>
<dbReference type="InterPro" id="IPR035984">
    <property type="entry name" value="Acyl-CoA-binding_sf"/>
</dbReference>
<accession>A0A7M5WUQ6</accession>
<reference evidence="5" key="1">
    <citation type="submission" date="2021-01" db="UniProtKB">
        <authorList>
            <consortium name="EnsemblMetazoa"/>
        </authorList>
    </citation>
    <scope>IDENTIFICATION</scope>
</reference>
<feature type="region of interest" description="Disordered" evidence="2">
    <location>
        <begin position="218"/>
        <end position="239"/>
    </location>
</feature>
<feature type="region of interest" description="Disordered" evidence="2">
    <location>
        <begin position="319"/>
        <end position="349"/>
    </location>
</feature>
<evidence type="ECO:0000313" key="6">
    <source>
        <dbReference type="Proteomes" id="UP000594262"/>
    </source>
</evidence>
<dbReference type="InterPro" id="IPR000582">
    <property type="entry name" value="Acyl-CoA-binding_protein"/>
</dbReference>
<dbReference type="PANTHER" id="PTHR22973">
    <property type="entry name" value="LD35087P"/>
    <property type="match status" value="1"/>
</dbReference>
<dbReference type="EnsemblMetazoa" id="CLYHEMT013229.1">
    <property type="protein sequence ID" value="CLYHEMP013229.1"/>
    <property type="gene ID" value="CLYHEMG013229"/>
</dbReference>
<keyword evidence="1" id="KW-0007">Acetylation</keyword>